<dbReference type="Proteomes" id="UP000820818">
    <property type="component" value="Linkage Group LG6"/>
</dbReference>
<keyword evidence="1" id="KW-0472">Membrane</keyword>
<evidence type="ECO:0000313" key="3">
    <source>
        <dbReference type="Proteomes" id="UP000820818"/>
    </source>
</evidence>
<keyword evidence="1" id="KW-1133">Transmembrane helix</keyword>
<evidence type="ECO:0000256" key="1">
    <source>
        <dbReference type="SAM" id="Phobius"/>
    </source>
</evidence>
<comment type="caution">
    <text evidence="2">The sequence shown here is derived from an EMBL/GenBank/DDBJ whole genome shotgun (WGS) entry which is preliminary data.</text>
</comment>
<dbReference type="AlphaFoldDB" id="A0AAD5L736"/>
<proteinExistence type="predicted"/>
<sequence>MLSNSMQFNAFYGCSYCLNQGVSVEKGSGWVRVFRFSYPLPELRTQESTFRCAVTSTRLGKPVQGIKGALILFLIPFLNVITGLIPDIMHFVFLGVVSQFINLWLGSPGQPYYIPKSSLIDDELVNLKVPNEILRDFRNMSSHLRDWKASEYRNFLFFYSPVALKKLFPPVYYKHWMLLVSAMRILLQKTVTVSQVENAQLMIYKFIALIPDLYGLEHVSYNVHILLHVVEGTKNWGAPWAYSAFLYEDADGLIKRLFHGTNSIAKQIFRNFLCGSKLRE</sequence>
<dbReference type="PANTHER" id="PTHR46579">
    <property type="entry name" value="F5/8 TYPE C DOMAIN-CONTAINING PROTEIN-RELATED"/>
    <property type="match status" value="1"/>
</dbReference>
<keyword evidence="1" id="KW-0812">Transmembrane</keyword>
<gene>
    <name evidence="2" type="ORF">GHT06_017101</name>
</gene>
<name>A0AAD5L736_9CRUS</name>
<evidence type="ECO:0000313" key="2">
    <source>
        <dbReference type="EMBL" id="KAI9557276.1"/>
    </source>
</evidence>
<accession>A0AAD5L736</accession>
<evidence type="ECO:0008006" key="4">
    <source>
        <dbReference type="Google" id="ProtNLM"/>
    </source>
</evidence>
<dbReference type="EMBL" id="WJBH02000006">
    <property type="protein sequence ID" value="KAI9557276.1"/>
    <property type="molecule type" value="Genomic_DNA"/>
</dbReference>
<keyword evidence="3" id="KW-1185">Reference proteome</keyword>
<feature type="transmembrane region" description="Helical" evidence="1">
    <location>
        <begin position="65"/>
        <end position="82"/>
    </location>
</feature>
<protein>
    <recommendedName>
        <fullName evidence="4">DUF4218 domain-containing protein</fullName>
    </recommendedName>
</protein>
<dbReference type="PANTHER" id="PTHR46579:SF1">
    <property type="entry name" value="F5_8 TYPE C DOMAIN-CONTAINING PROTEIN"/>
    <property type="match status" value="1"/>
</dbReference>
<organism evidence="2 3">
    <name type="scientific">Daphnia sinensis</name>
    <dbReference type="NCBI Taxonomy" id="1820382"/>
    <lineage>
        <taxon>Eukaryota</taxon>
        <taxon>Metazoa</taxon>
        <taxon>Ecdysozoa</taxon>
        <taxon>Arthropoda</taxon>
        <taxon>Crustacea</taxon>
        <taxon>Branchiopoda</taxon>
        <taxon>Diplostraca</taxon>
        <taxon>Cladocera</taxon>
        <taxon>Anomopoda</taxon>
        <taxon>Daphniidae</taxon>
        <taxon>Daphnia</taxon>
        <taxon>Daphnia similis group</taxon>
    </lineage>
</organism>
<reference evidence="2 3" key="1">
    <citation type="submission" date="2022-05" db="EMBL/GenBank/DDBJ databases">
        <title>A multi-omics perspective on studying reproductive biology in Daphnia sinensis.</title>
        <authorList>
            <person name="Jia J."/>
        </authorList>
    </citation>
    <scope>NUCLEOTIDE SEQUENCE [LARGE SCALE GENOMIC DNA]</scope>
    <source>
        <strain evidence="2 3">WSL</strain>
    </source>
</reference>